<sequence length="733" mass="82686">MGLLEKITSFWRRGSPERTEDQRQAVSTPEAHNTEDVIETDHLYRTLQVESGRRAVLRDVEKMLEDDPLVDETNVRVARKATRGGIFVTVNGSSKHQQKKAAHTGKKAGRGAKVSNQAQVIIDAFLKRCKIDGKLPMWAGRLISDGDLFLNVVIEEQLGQPMISAIKWTPPAIIKRNEDNFGNFPDPARAFSEIDPKRGAYFLTLIPEDAVQHFPLWSMNHIRWKWRGGMYGRSQYAAIRKLSKQNATADDDMVVRRKTRAPQRRVHSIGSKDNPGDEKVVQKYRSEHRDTIENGRYKATTDYFHNGQGDVKNLDGDGNLDKIKDVTYLFDKQNAATMVPKGLLGFAEDINRDVLDEQKEEFYDAIGDIRQLLEYGDGGEFSGLRALIELELLLHGIDAEAVDLVFDIIWQPLRDEPDDKVIERTKMALDAGLIDKRTAINNTAHIFGVENPEFVIMALQEEAQAREKAVKKSSDEDEQDDPDDAVTDAKADDEAHLAGMDEIESEGKQRWQKRFRRLRKQASKISLPLDDIVLDAKSDEDEVYLSEDAIDQFINAVVTVHADDREKYSAELAYIYTHSAVIGGTLAATNVGLNFKLFREDIFEDLLENSAKRVVGIDATTERQLREALAAGFLTGSKRELTKMVREAIGEVYDNAYKNRSEAIARTESMWAYNRSALRMYAEAGVDISKAPSLPAHIRCRCTYSVEDGKVIILVTSDERTCPTCKGFVGKEW</sequence>
<feature type="region of interest" description="Disordered" evidence="1">
    <location>
        <begin position="259"/>
        <end position="280"/>
    </location>
</feature>
<organism evidence="2 3">
    <name type="scientific">Tumebacillus algifaecis</name>
    <dbReference type="NCBI Taxonomy" id="1214604"/>
    <lineage>
        <taxon>Bacteria</taxon>
        <taxon>Bacillati</taxon>
        <taxon>Bacillota</taxon>
        <taxon>Bacilli</taxon>
        <taxon>Bacillales</taxon>
        <taxon>Alicyclobacillaceae</taxon>
        <taxon>Tumebacillus</taxon>
    </lineage>
</organism>
<dbReference type="AlphaFoldDB" id="A0A223D294"/>
<dbReference type="OrthoDB" id="9765386at2"/>
<proteinExistence type="predicted"/>
<dbReference type="Proteomes" id="UP000214688">
    <property type="component" value="Chromosome"/>
</dbReference>
<reference evidence="2 3" key="1">
    <citation type="journal article" date="2015" name="Int. J. Syst. Evol. Microbiol.">
        <title>Tumebacillus algifaecis sp. nov., isolated from decomposing algal scum.</title>
        <authorList>
            <person name="Wu Y.F."/>
            <person name="Zhang B."/>
            <person name="Xing P."/>
            <person name="Wu Q.L."/>
            <person name="Liu S.J."/>
        </authorList>
    </citation>
    <scope>NUCLEOTIDE SEQUENCE [LARGE SCALE GENOMIC DNA]</scope>
    <source>
        <strain evidence="2 3">THMBR28</strain>
    </source>
</reference>
<evidence type="ECO:0000313" key="2">
    <source>
        <dbReference type="EMBL" id="ASS75778.1"/>
    </source>
</evidence>
<name>A0A223D294_9BACL</name>
<keyword evidence="3" id="KW-1185">Reference proteome</keyword>
<protein>
    <recommendedName>
        <fullName evidence="4">Phage head morphogenesis domain-containing protein</fullName>
    </recommendedName>
</protein>
<gene>
    <name evidence="2" type="ORF">CIG75_12800</name>
</gene>
<feature type="compositionally biased region" description="Acidic residues" evidence="1">
    <location>
        <begin position="475"/>
        <end position="486"/>
    </location>
</feature>
<evidence type="ECO:0008006" key="4">
    <source>
        <dbReference type="Google" id="ProtNLM"/>
    </source>
</evidence>
<accession>A0A223D294</accession>
<dbReference type="EMBL" id="CP022657">
    <property type="protein sequence ID" value="ASS75778.1"/>
    <property type="molecule type" value="Genomic_DNA"/>
</dbReference>
<feature type="region of interest" description="Disordered" evidence="1">
    <location>
        <begin position="466"/>
        <end position="489"/>
    </location>
</feature>
<dbReference type="KEGG" id="tab:CIG75_12800"/>
<dbReference type="RefSeq" id="WP_094237019.1">
    <property type="nucleotide sequence ID" value="NZ_CP022657.1"/>
</dbReference>
<dbReference type="InterPro" id="IPR010823">
    <property type="entry name" value="Portal_Gp20"/>
</dbReference>
<dbReference type="Pfam" id="PF07230">
    <property type="entry name" value="Portal_T4"/>
    <property type="match status" value="1"/>
</dbReference>
<evidence type="ECO:0000256" key="1">
    <source>
        <dbReference type="SAM" id="MobiDB-lite"/>
    </source>
</evidence>
<evidence type="ECO:0000313" key="3">
    <source>
        <dbReference type="Proteomes" id="UP000214688"/>
    </source>
</evidence>